<dbReference type="AlphaFoldDB" id="A0A6G1HTT6"/>
<reference evidence="1" key="1">
    <citation type="journal article" date="2020" name="Stud. Mycol.">
        <title>101 Dothideomycetes genomes: a test case for predicting lifestyles and emergence of pathogens.</title>
        <authorList>
            <person name="Haridas S."/>
            <person name="Albert R."/>
            <person name="Binder M."/>
            <person name="Bloem J."/>
            <person name="Labutti K."/>
            <person name="Salamov A."/>
            <person name="Andreopoulos B."/>
            <person name="Baker S."/>
            <person name="Barry K."/>
            <person name="Bills G."/>
            <person name="Bluhm B."/>
            <person name="Cannon C."/>
            <person name="Castanera R."/>
            <person name="Culley D."/>
            <person name="Daum C."/>
            <person name="Ezra D."/>
            <person name="Gonzalez J."/>
            <person name="Henrissat B."/>
            <person name="Kuo A."/>
            <person name="Liang C."/>
            <person name="Lipzen A."/>
            <person name="Lutzoni F."/>
            <person name="Magnuson J."/>
            <person name="Mondo S."/>
            <person name="Nolan M."/>
            <person name="Ohm R."/>
            <person name="Pangilinan J."/>
            <person name="Park H.-J."/>
            <person name="Ramirez L."/>
            <person name="Alfaro M."/>
            <person name="Sun H."/>
            <person name="Tritt A."/>
            <person name="Yoshinaga Y."/>
            <person name="Zwiers L.-H."/>
            <person name="Turgeon B."/>
            <person name="Goodwin S."/>
            <person name="Spatafora J."/>
            <person name="Crous P."/>
            <person name="Grigoriev I."/>
        </authorList>
    </citation>
    <scope>NUCLEOTIDE SEQUENCE</scope>
    <source>
        <strain evidence="1">CBS 262.69</strain>
    </source>
</reference>
<dbReference type="Proteomes" id="UP000799640">
    <property type="component" value="Unassembled WGS sequence"/>
</dbReference>
<dbReference type="EMBL" id="ML996698">
    <property type="protein sequence ID" value="KAF2399321.1"/>
    <property type="molecule type" value="Genomic_DNA"/>
</dbReference>
<evidence type="ECO:0000313" key="2">
    <source>
        <dbReference type="Proteomes" id="UP000799640"/>
    </source>
</evidence>
<proteinExistence type="predicted"/>
<protein>
    <submittedName>
        <fullName evidence="1">Uncharacterized protein</fullName>
    </submittedName>
</protein>
<organism evidence="1 2">
    <name type="scientific">Trichodelitschia bisporula</name>
    <dbReference type="NCBI Taxonomy" id="703511"/>
    <lineage>
        <taxon>Eukaryota</taxon>
        <taxon>Fungi</taxon>
        <taxon>Dikarya</taxon>
        <taxon>Ascomycota</taxon>
        <taxon>Pezizomycotina</taxon>
        <taxon>Dothideomycetes</taxon>
        <taxon>Dothideomycetes incertae sedis</taxon>
        <taxon>Phaeotrichales</taxon>
        <taxon>Phaeotrichaceae</taxon>
        <taxon>Trichodelitschia</taxon>
    </lineage>
</organism>
<accession>A0A6G1HTT6</accession>
<evidence type="ECO:0000313" key="1">
    <source>
        <dbReference type="EMBL" id="KAF2399321.1"/>
    </source>
</evidence>
<sequence length="234" mass="26851">MSELYLPFVATMQELAAFCFAEHEEKVHLRRLEWLRNPEARVWCHWSLIFKSLIFRSLIFRSPILALNTPKHLDTMVSLNERLHECFRTSGCYTDFGFVLLIGDALPQEAKEPLQRILNEFQFYDHKLLSSFSQNLHASVLSQQLSYQATAKIHRILGQFHRGTLFSPVTALQVLLIFRTSPDNLQRAISTSNTALGSIQEALDALETEIARIAAEEPLRDVVQELSKMALLPR</sequence>
<name>A0A6G1HTT6_9PEZI</name>
<gene>
    <name evidence="1" type="ORF">EJ06DRAFT_522817</name>
</gene>
<keyword evidence="2" id="KW-1185">Reference proteome</keyword>